<gene>
    <name evidence="1" type="ORF">E1B28_010275</name>
</gene>
<dbReference type="EMBL" id="CM032186">
    <property type="protein sequence ID" value="KAG7091224.1"/>
    <property type="molecule type" value="Genomic_DNA"/>
</dbReference>
<keyword evidence="2" id="KW-1185">Reference proteome</keyword>
<dbReference type="GeneID" id="66079351"/>
<sequence>MSFTFSLPPPTGYTLHQWFAVLKLATAWEFSDIRTLAMKSMILDKTRVYGIGQWFGIFESCWNLDDYTEPRELAITRVSSLQKWSAMQKINNGRWYCVRQWASTEGLKDLAEAECSGFQTMDLLSLREVISKPCPHCESGDFWCSY</sequence>
<dbReference type="AlphaFoldDB" id="A0A9P7RWQ5"/>
<dbReference type="OrthoDB" id="3199068at2759"/>
<proteinExistence type="predicted"/>
<accession>A0A9P7RWQ5</accession>
<name>A0A9P7RWQ5_9AGAR</name>
<dbReference type="RefSeq" id="XP_043007694.1">
    <property type="nucleotide sequence ID" value="XM_043155229.1"/>
</dbReference>
<reference evidence="1" key="1">
    <citation type="journal article" date="2021" name="Genome Biol. Evol.">
        <title>The assembled and annotated genome of the fairy-ring fungus Marasmius oreades.</title>
        <authorList>
            <person name="Hiltunen M."/>
            <person name="Ament-Velasquez S.L."/>
            <person name="Johannesson H."/>
        </authorList>
    </citation>
    <scope>NUCLEOTIDE SEQUENCE</scope>
    <source>
        <strain evidence="1">03SP1</strain>
    </source>
</reference>
<protein>
    <submittedName>
        <fullName evidence="1">Uncharacterized protein</fullName>
    </submittedName>
</protein>
<evidence type="ECO:0000313" key="1">
    <source>
        <dbReference type="EMBL" id="KAG7091224.1"/>
    </source>
</evidence>
<dbReference type="KEGG" id="more:E1B28_010275"/>
<organism evidence="1 2">
    <name type="scientific">Marasmius oreades</name>
    <name type="common">fairy-ring Marasmius</name>
    <dbReference type="NCBI Taxonomy" id="181124"/>
    <lineage>
        <taxon>Eukaryota</taxon>
        <taxon>Fungi</taxon>
        <taxon>Dikarya</taxon>
        <taxon>Basidiomycota</taxon>
        <taxon>Agaricomycotina</taxon>
        <taxon>Agaricomycetes</taxon>
        <taxon>Agaricomycetidae</taxon>
        <taxon>Agaricales</taxon>
        <taxon>Marasmiineae</taxon>
        <taxon>Marasmiaceae</taxon>
        <taxon>Marasmius</taxon>
    </lineage>
</organism>
<evidence type="ECO:0000313" key="2">
    <source>
        <dbReference type="Proteomes" id="UP001049176"/>
    </source>
</evidence>
<dbReference type="Proteomes" id="UP001049176">
    <property type="component" value="Chromosome 6"/>
</dbReference>
<comment type="caution">
    <text evidence="1">The sequence shown here is derived from an EMBL/GenBank/DDBJ whole genome shotgun (WGS) entry which is preliminary data.</text>
</comment>